<evidence type="ECO:0000313" key="3">
    <source>
        <dbReference type="EMBL" id="KAK7053503.1"/>
    </source>
</evidence>
<dbReference type="Proteomes" id="UP001362999">
    <property type="component" value="Unassembled WGS sequence"/>
</dbReference>
<evidence type="ECO:0000256" key="1">
    <source>
        <dbReference type="SAM" id="Coils"/>
    </source>
</evidence>
<reference evidence="3 4" key="1">
    <citation type="journal article" date="2024" name="J Genomics">
        <title>Draft genome sequencing and assembly of Favolaschia claudopus CIRM-BRFM 2984 isolated from oak limbs.</title>
        <authorList>
            <person name="Navarro D."/>
            <person name="Drula E."/>
            <person name="Chaduli D."/>
            <person name="Cazenave R."/>
            <person name="Ahrendt S."/>
            <person name="Wang J."/>
            <person name="Lipzen A."/>
            <person name="Daum C."/>
            <person name="Barry K."/>
            <person name="Grigoriev I.V."/>
            <person name="Favel A."/>
            <person name="Rosso M.N."/>
            <person name="Martin F."/>
        </authorList>
    </citation>
    <scope>NUCLEOTIDE SEQUENCE [LARGE SCALE GENOMIC DNA]</scope>
    <source>
        <strain evidence="3 4">CIRM-BRFM 2984</strain>
    </source>
</reference>
<sequence length="399" mass="45221">MDKDPSKVFEQLVRAFEESSVRVRTLEEKLVKERQAANDAICEARANSTIVSLQADAEITRLRKELVSLQEDAAKATKLRGSENDQAEETEDLRNKYDALKIAHRELKRSHSEMSTAKDEALINATAYEQHAIEISNAKTDVENNLQDLQKKYHALKKGKPSSTNSNSRELNSLKNEVNALGNELTAWQKRHGDQMTRSNELHENFVREKRQNEDLTDRVADLSNDVTKAVKQAQASQQQSASQAYAKLDRLYNEELELSEELQKRYDKLAAANQQLAQRNAYLEQNSSASSSQLKAICDDLEARNLKMHEDYRALWVDKNELQKTCGEVIGAAEKINAEAVELRTKITTLRSESKSQESQLAVLKNVNDALQRQLGKREARELGSPEWSPDAKRVRTS</sequence>
<accession>A0AAW0DPR1</accession>
<keyword evidence="4" id="KW-1185">Reference proteome</keyword>
<evidence type="ECO:0000256" key="2">
    <source>
        <dbReference type="SAM" id="MobiDB-lite"/>
    </source>
</evidence>
<evidence type="ECO:0008006" key="5">
    <source>
        <dbReference type="Google" id="ProtNLM"/>
    </source>
</evidence>
<dbReference type="AlphaFoldDB" id="A0AAW0DPR1"/>
<feature type="coiled-coil region" evidence="1">
    <location>
        <begin position="23"/>
        <end position="287"/>
    </location>
</feature>
<protein>
    <recommendedName>
        <fullName evidence="5">Nucleoprotein TPR/MLP1 domain-containing protein</fullName>
    </recommendedName>
</protein>
<comment type="caution">
    <text evidence="3">The sequence shown here is derived from an EMBL/GenBank/DDBJ whole genome shotgun (WGS) entry which is preliminary data.</text>
</comment>
<dbReference type="EMBL" id="JAWWNJ010000006">
    <property type="protein sequence ID" value="KAK7053503.1"/>
    <property type="molecule type" value="Genomic_DNA"/>
</dbReference>
<feature type="coiled-coil region" evidence="1">
    <location>
        <begin position="334"/>
        <end position="375"/>
    </location>
</feature>
<proteinExistence type="predicted"/>
<gene>
    <name evidence="3" type="ORF">R3P38DRAFT_3170849</name>
</gene>
<organism evidence="3 4">
    <name type="scientific">Favolaschia claudopus</name>
    <dbReference type="NCBI Taxonomy" id="2862362"/>
    <lineage>
        <taxon>Eukaryota</taxon>
        <taxon>Fungi</taxon>
        <taxon>Dikarya</taxon>
        <taxon>Basidiomycota</taxon>
        <taxon>Agaricomycotina</taxon>
        <taxon>Agaricomycetes</taxon>
        <taxon>Agaricomycetidae</taxon>
        <taxon>Agaricales</taxon>
        <taxon>Marasmiineae</taxon>
        <taxon>Mycenaceae</taxon>
        <taxon>Favolaschia</taxon>
    </lineage>
</organism>
<feature type="region of interest" description="Disordered" evidence="2">
    <location>
        <begin position="377"/>
        <end position="399"/>
    </location>
</feature>
<name>A0AAW0DPR1_9AGAR</name>
<keyword evidence="1" id="KW-0175">Coiled coil</keyword>
<evidence type="ECO:0000313" key="4">
    <source>
        <dbReference type="Proteomes" id="UP001362999"/>
    </source>
</evidence>